<evidence type="ECO:0000256" key="1">
    <source>
        <dbReference type="ARBA" id="ARBA00022448"/>
    </source>
</evidence>
<dbReference type="Proteomes" id="UP001174909">
    <property type="component" value="Unassembled WGS sequence"/>
</dbReference>
<dbReference type="InterPro" id="IPR035427">
    <property type="entry name" value="Tim10-like_dom_sf"/>
</dbReference>
<keyword evidence="8" id="KW-0143">Chaperone</keyword>
<dbReference type="Pfam" id="PF02953">
    <property type="entry name" value="zf-Tim10_DDP"/>
    <property type="match status" value="1"/>
</dbReference>
<dbReference type="AlphaFoldDB" id="A0AA35R4N6"/>
<dbReference type="InterPro" id="IPR004217">
    <property type="entry name" value="Tim10-like"/>
</dbReference>
<evidence type="ECO:0000259" key="9">
    <source>
        <dbReference type="Pfam" id="PF02953"/>
    </source>
</evidence>
<dbReference type="GO" id="GO:0046872">
    <property type="term" value="F:metal ion binding"/>
    <property type="evidence" value="ECO:0007669"/>
    <property type="project" value="UniProtKB-KW"/>
</dbReference>
<keyword evidence="3" id="KW-0862">Zinc</keyword>
<keyword evidence="11" id="KW-1185">Reference proteome</keyword>
<dbReference type="InterPro" id="IPR050673">
    <property type="entry name" value="Mito_inner_translocase_sub"/>
</dbReference>
<organism evidence="10 11">
    <name type="scientific">Geodia barretti</name>
    <name type="common">Barrett's horny sponge</name>
    <dbReference type="NCBI Taxonomy" id="519541"/>
    <lineage>
        <taxon>Eukaryota</taxon>
        <taxon>Metazoa</taxon>
        <taxon>Porifera</taxon>
        <taxon>Demospongiae</taxon>
        <taxon>Heteroscleromorpha</taxon>
        <taxon>Tetractinellida</taxon>
        <taxon>Astrophorina</taxon>
        <taxon>Geodiidae</taxon>
        <taxon>Geodia</taxon>
    </lineage>
</organism>
<dbReference type="GO" id="GO:0015031">
    <property type="term" value="P:protein transport"/>
    <property type="evidence" value="ECO:0007669"/>
    <property type="project" value="UniProtKB-KW"/>
</dbReference>
<name>A0AA35R4N6_GEOBA</name>
<evidence type="ECO:0000256" key="2">
    <source>
        <dbReference type="ARBA" id="ARBA00022723"/>
    </source>
</evidence>
<feature type="domain" description="Tim10-like" evidence="9">
    <location>
        <begin position="12"/>
        <end position="68"/>
    </location>
</feature>
<comment type="caution">
    <text evidence="10">The sequence shown here is derived from an EMBL/GenBank/DDBJ whole genome shotgun (WGS) entry which is preliminary data.</text>
</comment>
<proteinExistence type="inferred from homology"/>
<evidence type="ECO:0000256" key="5">
    <source>
        <dbReference type="ARBA" id="ARBA00023010"/>
    </source>
</evidence>
<evidence type="ECO:0000313" key="11">
    <source>
        <dbReference type="Proteomes" id="UP001174909"/>
    </source>
</evidence>
<evidence type="ECO:0000256" key="7">
    <source>
        <dbReference type="ARBA" id="ARBA00023157"/>
    </source>
</evidence>
<dbReference type="EMBL" id="CASHTH010000538">
    <property type="protein sequence ID" value="CAI8003751.1"/>
    <property type="molecule type" value="Genomic_DNA"/>
</dbReference>
<protein>
    <recommendedName>
        <fullName evidence="8">Mitochondrial import inner membrane translocase subunit</fullName>
    </recommendedName>
</protein>
<reference evidence="10" key="1">
    <citation type="submission" date="2023-03" db="EMBL/GenBank/DDBJ databases">
        <authorList>
            <person name="Steffen K."/>
            <person name="Cardenas P."/>
        </authorList>
    </citation>
    <scope>NUCLEOTIDE SEQUENCE</scope>
</reference>
<keyword evidence="7 8" id="KW-1015">Disulfide bond</keyword>
<keyword evidence="6 8" id="KW-0496">Mitochondrion</keyword>
<comment type="similarity">
    <text evidence="8">Belongs to the small Tim family.</text>
</comment>
<keyword evidence="8" id="KW-0472">Membrane</keyword>
<comment type="subcellular location">
    <subcellularLocation>
        <location evidence="8">Mitochondrion inner membrane</location>
        <topology evidence="8">Peripheral membrane protein</topology>
        <orientation evidence="8">Intermembrane side</orientation>
    </subcellularLocation>
</comment>
<keyword evidence="1 8" id="KW-0813">Transport</keyword>
<evidence type="ECO:0000256" key="4">
    <source>
        <dbReference type="ARBA" id="ARBA00022927"/>
    </source>
</evidence>
<keyword evidence="4 8" id="KW-0653">Protein transport</keyword>
<dbReference type="SUPFAM" id="SSF144122">
    <property type="entry name" value="Tim10-like"/>
    <property type="match status" value="1"/>
</dbReference>
<dbReference type="Gene3D" id="1.10.287.810">
    <property type="entry name" value="Mitochondrial import inner membrane translocase subunit tim13 like domains"/>
    <property type="match status" value="1"/>
</dbReference>
<evidence type="ECO:0000256" key="8">
    <source>
        <dbReference type="RuleBase" id="RU367043"/>
    </source>
</evidence>
<comment type="function">
    <text evidence="8">Mitochondrial intermembrane chaperone that participates in the import and insertion of some multi-pass transmembrane proteins into the mitochondrial inner membrane. Also required for the transfer of beta-barrel precursors from the TOM complex to the sorting and assembly machinery (SAM complex) of the outer membrane. Acts as a chaperone-like protein that protects the hydrophobic precursors from aggregation and guide them through the mitochondrial intermembrane space.</text>
</comment>
<keyword evidence="8" id="KW-0999">Mitochondrion inner membrane</keyword>
<accession>A0AA35R4N6</accession>
<evidence type="ECO:0000256" key="6">
    <source>
        <dbReference type="ARBA" id="ARBA00023128"/>
    </source>
</evidence>
<evidence type="ECO:0000256" key="3">
    <source>
        <dbReference type="ARBA" id="ARBA00022833"/>
    </source>
</evidence>
<dbReference type="PANTHER" id="PTHR13172">
    <property type="entry name" value="MITOCHONDRIAL IMPORT INNER MEMBRANE TRANSLOCASE SUBUNIT TIM9B"/>
    <property type="match status" value="1"/>
</dbReference>
<dbReference type="GO" id="GO:0005743">
    <property type="term" value="C:mitochondrial inner membrane"/>
    <property type="evidence" value="ECO:0007669"/>
    <property type="project" value="UniProtKB-SubCell"/>
</dbReference>
<evidence type="ECO:0000313" key="10">
    <source>
        <dbReference type="EMBL" id="CAI8003751.1"/>
    </source>
</evidence>
<comment type="domain">
    <text evidence="8">The twin CX3C motif contains 4 conserved Cys residues that form 2 disulfide bonds in the mitochondrial intermembrane space.</text>
</comment>
<sequence>MNVEEQRKAMLSNFRQYATVYNELTEVCFTSCVQDLGQRRLSEEEASCADTCAAKLLQATSRMVWKMAELNPLQQGGGASALHPPQQTR</sequence>
<keyword evidence="5 8" id="KW-0811">Translocation</keyword>
<keyword evidence="2" id="KW-0479">Metal-binding</keyword>
<gene>
    <name evidence="10" type="ORF">GBAR_LOCUS3754</name>
</gene>
<comment type="subunit">
    <text evidence="8">Heterohexamer.</text>
</comment>